<gene>
    <name evidence="1" type="ORF">A2161_18750</name>
</gene>
<proteinExistence type="predicted"/>
<sequence length="129" mass="15408">MNILDENIIESQCQLLRSWRIRFRQIGVEIGQSGLKDKEIITLLHGINHPTFFTRDEDFNDRNLCHAGYCLVYMAVRKDEITSFVKRLLRHELFKSKTKRMGIVVRVSQTGISIWRLYKEKHEDIDWEK</sequence>
<evidence type="ECO:0008006" key="3">
    <source>
        <dbReference type="Google" id="ProtNLM"/>
    </source>
</evidence>
<dbReference type="AlphaFoldDB" id="A0A1F7S2G8"/>
<organism evidence="1 2">
    <name type="scientific">Candidatus Schekmanbacteria bacterium RBG_13_48_7</name>
    <dbReference type="NCBI Taxonomy" id="1817878"/>
    <lineage>
        <taxon>Bacteria</taxon>
        <taxon>Candidatus Schekmaniibacteriota</taxon>
    </lineage>
</organism>
<comment type="caution">
    <text evidence="1">The sequence shown here is derived from an EMBL/GenBank/DDBJ whole genome shotgun (WGS) entry which is preliminary data.</text>
</comment>
<dbReference type="Proteomes" id="UP000179266">
    <property type="component" value="Unassembled WGS sequence"/>
</dbReference>
<reference evidence="1 2" key="1">
    <citation type="journal article" date="2016" name="Nat. Commun.">
        <title>Thousands of microbial genomes shed light on interconnected biogeochemical processes in an aquifer system.</title>
        <authorList>
            <person name="Anantharaman K."/>
            <person name="Brown C.T."/>
            <person name="Hug L.A."/>
            <person name="Sharon I."/>
            <person name="Castelle C.J."/>
            <person name="Probst A.J."/>
            <person name="Thomas B.C."/>
            <person name="Singh A."/>
            <person name="Wilkins M.J."/>
            <person name="Karaoz U."/>
            <person name="Brodie E.L."/>
            <person name="Williams K.H."/>
            <person name="Hubbard S.S."/>
            <person name="Banfield J.F."/>
        </authorList>
    </citation>
    <scope>NUCLEOTIDE SEQUENCE [LARGE SCALE GENOMIC DNA]</scope>
</reference>
<dbReference type="EMBL" id="MGDD01000087">
    <property type="protein sequence ID" value="OGL47297.1"/>
    <property type="molecule type" value="Genomic_DNA"/>
</dbReference>
<evidence type="ECO:0000313" key="1">
    <source>
        <dbReference type="EMBL" id="OGL47297.1"/>
    </source>
</evidence>
<name>A0A1F7S2G8_9BACT</name>
<protein>
    <recommendedName>
        <fullName evidence="3">DUF5615 domain-containing protein</fullName>
    </recommendedName>
</protein>
<accession>A0A1F7S2G8</accession>
<evidence type="ECO:0000313" key="2">
    <source>
        <dbReference type="Proteomes" id="UP000179266"/>
    </source>
</evidence>